<dbReference type="GO" id="GO:0003824">
    <property type="term" value="F:catalytic activity"/>
    <property type="evidence" value="ECO:0007669"/>
    <property type="project" value="InterPro"/>
</dbReference>
<organism evidence="3 4">
    <name type="scientific">Elysia crispata</name>
    <name type="common">lettuce slug</name>
    <dbReference type="NCBI Taxonomy" id="231223"/>
    <lineage>
        <taxon>Eukaryota</taxon>
        <taxon>Metazoa</taxon>
        <taxon>Spiralia</taxon>
        <taxon>Lophotrochozoa</taxon>
        <taxon>Mollusca</taxon>
        <taxon>Gastropoda</taxon>
        <taxon>Heterobranchia</taxon>
        <taxon>Euthyneura</taxon>
        <taxon>Panpulmonata</taxon>
        <taxon>Sacoglossa</taxon>
        <taxon>Placobranchoidea</taxon>
        <taxon>Plakobranchidae</taxon>
        <taxon>Elysia</taxon>
    </lineage>
</organism>
<proteinExistence type="predicted"/>
<feature type="domain" description="Endonuclease/exonuclease/phosphatase" evidence="2">
    <location>
        <begin position="95"/>
        <end position="175"/>
    </location>
</feature>
<dbReference type="AlphaFoldDB" id="A0AAE0Z777"/>
<reference evidence="3" key="1">
    <citation type="journal article" date="2023" name="G3 (Bethesda)">
        <title>A reference genome for the long-term kleptoplast-retaining sea slug Elysia crispata morphotype clarki.</title>
        <authorList>
            <person name="Eastman K.E."/>
            <person name="Pendleton A.L."/>
            <person name="Shaikh M.A."/>
            <person name="Suttiyut T."/>
            <person name="Ogas R."/>
            <person name="Tomko P."/>
            <person name="Gavelis G."/>
            <person name="Widhalm J.R."/>
            <person name="Wisecaver J.H."/>
        </authorList>
    </citation>
    <scope>NUCLEOTIDE SEQUENCE</scope>
    <source>
        <strain evidence="3">ECLA1</strain>
    </source>
</reference>
<dbReference type="Pfam" id="PF14529">
    <property type="entry name" value="Exo_endo_phos_2"/>
    <property type="match status" value="1"/>
</dbReference>
<sequence length="177" mass="19759">MRSIPRRGMAACVPRCPCEVYQEGSLMLDWSQDNVDRSQDGKAPGPVPRRGPPYATGCDSDSDSLAMARGEQSRATGHLLHIAHWNAERPTQQTARPARHQSNLESWIICGDFKSLSSAWGYKNFDAKAEDVEDWMTSNNLILINIPYDEPTYFSRVWNTTSTPDLAAATDDIQKVT</sequence>
<dbReference type="Gene3D" id="3.60.10.10">
    <property type="entry name" value="Endonuclease/exonuclease/phosphatase"/>
    <property type="match status" value="1"/>
</dbReference>
<dbReference type="Proteomes" id="UP001283361">
    <property type="component" value="Unassembled WGS sequence"/>
</dbReference>
<evidence type="ECO:0000259" key="2">
    <source>
        <dbReference type="Pfam" id="PF14529"/>
    </source>
</evidence>
<keyword evidence="4" id="KW-1185">Reference proteome</keyword>
<dbReference type="InterPro" id="IPR036691">
    <property type="entry name" value="Endo/exonu/phosph_ase_sf"/>
</dbReference>
<name>A0AAE0Z777_9GAST</name>
<feature type="region of interest" description="Disordered" evidence="1">
    <location>
        <begin position="35"/>
        <end position="56"/>
    </location>
</feature>
<evidence type="ECO:0000313" key="3">
    <source>
        <dbReference type="EMBL" id="KAK3763551.1"/>
    </source>
</evidence>
<dbReference type="SUPFAM" id="SSF56219">
    <property type="entry name" value="DNase I-like"/>
    <property type="match status" value="1"/>
</dbReference>
<accession>A0AAE0Z777</accession>
<dbReference type="EMBL" id="JAWDGP010004530">
    <property type="protein sequence ID" value="KAK3763551.1"/>
    <property type="molecule type" value="Genomic_DNA"/>
</dbReference>
<dbReference type="InterPro" id="IPR005135">
    <property type="entry name" value="Endo/exonuclease/phosphatase"/>
</dbReference>
<comment type="caution">
    <text evidence="3">The sequence shown here is derived from an EMBL/GenBank/DDBJ whole genome shotgun (WGS) entry which is preliminary data.</text>
</comment>
<protein>
    <recommendedName>
        <fullName evidence="2">Endonuclease/exonuclease/phosphatase domain-containing protein</fullName>
    </recommendedName>
</protein>
<evidence type="ECO:0000313" key="4">
    <source>
        <dbReference type="Proteomes" id="UP001283361"/>
    </source>
</evidence>
<evidence type="ECO:0000256" key="1">
    <source>
        <dbReference type="SAM" id="MobiDB-lite"/>
    </source>
</evidence>
<gene>
    <name evidence="3" type="ORF">RRG08_056975</name>
</gene>